<reference evidence="2" key="1">
    <citation type="submission" date="2016-08" db="EMBL/GenBank/DDBJ databases">
        <title>Complete Genome Seqeunce of Paenibacillus sp. nov. IHBB 9852 from high altitute lake of Indian trans-Himalayas.</title>
        <authorList>
            <person name="Kiran S."/>
            <person name="Swarnkar M.K."/>
            <person name="Rana A."/>
            <person name="Tewari R."/>
            <person name="Gulati A."/>
        </authorList>
    </citation>
    <scope>NUCLEOTIDE SEQUENCE [LARGE SCALE GENOMIC DNA]</scope>
    <source>
        <strain evidence="2">IHBB 9852</strain>
    </source>
</reference>
<keyword evidence="1" id="KW-1133">Transmembrane helix</keyword>
<keyword evidence="1" id="KW-0472">Membrane</keyword>
<sequence length="560" mass="63509">MPELKDDFVKKLSRYPEEQPDFEAMFHTLEERKRKWKRETGGQAVHPEIPSSKTRYRPAVLLASVLGIAVLGITAQQAGLLNSLPQMINFQNAAVGQTLNEHTEQSGVSLHLDRVFSSPSTLKNDLTDLEFHLSLEIPDRSGYDYAFFDTGTLTNLDTGEKEAYIANQINFTQREGKLASYFVAQGKEPSSISGRYQLELQDLYLRKTVKMPLNGKLDEMNGRAYDLKGDRFPSVTIKSSARVGNDWVVRYSIPRSMNSHKEFLNEWRNSTEQDNYQMVLVTGNKTIEPTNRGTASGLRSETFDISGLDDREIAEAKLYFTFPETVRMVEGDWELTFTVDENQASQPLSTIPLQIDPTNVKGFDFVPTNLIYTPASIIVQISGYSADPVAGRYLLDDVKLSVGNVTLNGFVADNNRLMFMLDQPYQDYSNEPVTLELDKARIVHEDLSQNWTRLKEPSAKEQIAEYELDANHVIQYKYYRKGDGLMVITKLRNGSTFSFLGTSLKINGYKIQPSENQSRNSGESKRFDYYDNIPEGAELEINPGLYIVENDSYSQKIKLK</sequence>
<evidence type="ECO:0000313" key="2">
    <source>
        <dbReference type="EMBL" id="ANY75263.1"/>
    </source>
</evidence>
<dbReference type="EMBL" id="CP016809">
    <property type="protein sequence ID" value="ANY75263.1"/>
    <property type="molecule type" value="Genomic_DNA"/>
</dbReference>
<protein>
    <recommendedName>
        <fullName evidence="3">DUF4179 domain-containing protein</fullName>
    </recommendedName>
</protein>
<dbReference type="GeneID" id="48311214"/>
<gene>
    <name evidence="2" type="ORF">BBD41_23280</name>
</gene>
<keyword evidence="1" id="KW-0812">Transmembrane</keyword>
<evidence type="ECO:0000256" key="1">
    <source>
        <dbReference type="SAM" id="Phobius"/>
    </source>
</evidence>
<dbReference type="RefSeq" id="WP_099478929.1">
    <property type="nucleotide sequence ID" value="NZ_CP016809.1"/>
</dbReference>
<dbReference type="KEGG" id="pib:BBD41_23280"/>
<name>A0A1B2E5M5_9BACL</name>
<accession>A0A1B2E5M5</accession>
<evidence type="ECO:0008006" key="3">
    <source>
        <dbReference type="Google" id="ProtNLM"/>
    </source>
</evidence>
<organism evidence="2">
    <name type="scientific">Paenibacillus ihbetae</name>
    <dbReference type="NCBI Taxonomy" id="1870820"/>
    <lineage>
        <taxon>Bacteria</taxon>
        <taxon>Bacillati</taxon>
        <taxon>Bacillota</taxon>
        <taxon>Bacilli</taxon>
        <taxon>Bacillales</taxon>
        <taxon>Paenibacillaceae</taxon>
        <taxon>Paenibacillus</taxon>
    </lineage>
</organism>
<proteinExistence type="predicted"/>
<dbReference type="AlphaFoldDB" id="A0A1B2E5M5"/>
<feature type="transmembrane region" description="Helical" evidence="1">
    <location>
        <begin position="59"/>
        <end position="81"/>
    </location>
</feature>